<evidence type="ECO:0000313" key="4">
    <source>
        <dbReference type="Proteomes" id="UP001056425"/>
    </source>
</evidence>
<evidence type="ECO:0000259" key="2">
    <source>
        <dbReference type="SMART" id="SM00933"/>
    </source>
</evidence>
<dbReference type="SMART" id="SM00933">
    <property type="entry name" value="NurA"/>
    <property type="match status" value="1"/>
</dbReference>
<dbReference type="InterPro" id="IPR016738">
    <property type="entry name" value="NurA-like"/>
</dbReference>
<dbReference type="GeneID" id="72777391"/>
<feature type="domain" description="NurA" evidence="2">
    <location>
        <begin position="46"/>
        <end position="376"/>
    </location>
</feature>
<dbReference type="AlphaFoldDB" id="A0A9E7MAT1"/>
<keyword evidence="1" id="KW-0479">Metal-binding</keyword>
<reference evidence="3 4" key="1">
    <citation type="submission" date="2021-08" db="EMBL/GenBank/DDBJ databases">
        <title>Thermococcus onnuriiensis IOH2.</title>
        <authorList>
            <person name="Park Y.-J."/>
        </authorList>
    </citation>
    <scope>NUCLEOTIDE SEQUENCE [LARGE SCALE GENOMIC DNA]</scope>
    <source>
        <strain evidence="3 4">IOH2</strain>
    </source>
</reference>
<dbReference type="PIRSF" id="PIRSF018871">
    <property type="entry name" value="UCP018871"/>
    <property type="match status" value="1"/>
</dbReference>
<dbReference type="KEGG" id="thei:K1720_03560"/>
<dbReference type="EMBL" id="CP080572">
    <property type="protein sequence ID" value="USH00540.1"/>
    <property type="molecule type" value="Genomic_DNA"/>
</dbReference>
<feature type="binding site" evidence="1">
    <location>
        <position position="123"/>
    </location>
    <ligand>
        <name>Mn(2+)</name>
        <dbReference type="ChEBI" id="CHEBI:29035"/>
    </ligand>
</feature>
<keyword evidence="1" id="KW-0464">Manganese</keyword>
<dbReference type="Pfam" id="PF09376">
    <property type="entry name" value="NurA"/>
    <property type="match status" value="1"/>
</dbReference>
<dbReference type="Proteomes" id="UP001056425">
    <property type="component" value="Chromosome"/>
</dbReference>
<protein>
    <submittedName>
        <fullName evidence="3">DNA double-strand break repair nuclease NurA</fullName>
    </submittedName>
</protein>
<accession>A0A9E7MAT1</accession>
<gene>
    <name evidence="3" type="ORF">K1720_03560</name>
</gene>
<organism evidence="3 4">
    <name type="scientific">Thermococcus argininiproducens</name>
    <dbReference type="NCBI Taxonomy" id="2866384"/>
    <lineage>
        <taxon>Archaea</taxon>
        <taxon>Methanobacteriati</taxon>
        <taxon>Methanobacteriota</taxon>
        <taxon>Thermococci</taxon>
        <taxon>Thermococcales</taxon>
        <taxon>Thermococcaceae</taxon>
        <taxon>Thermococcus</taxon>
    </lineage>
</organism>
<feature type="binding site" evidence="1">
    <location>
        <position position="52"/>
    </location>
    <ligand>
        <name>Mn(2+)</name>
        <dbReference type="ChEBI" id="CHEBI:29035"/>
    </ligand>
</feature>
<dbReference type="InterPro" id="IPR018977">
    <property type="entry name" value="NurA_domain"/>
</dbReference>
<dbReference type="RefSeq" id="WP_251949992.1">
    <property type="nucleotide sequence ID" value="NZ_CP080572.1"/>
</dbReference>
<comment type="cofactor">
    <cofactor evidence="1">
        <name>Mn(2+)</name>
        <dbReference type="ChEBI" id="CHEBI:29035"/>
    </cofactor>
</comment>
<proteinExistence type="predicted"/>
<evidence type="ECO:0000313" key="3">
    <source>
        <dbReference type="EMBL" id="USH00540.1"/>
    </source>
</evidence>
<dbReference type="GO" id="GO:0046872">
    <property type="term" value="F:metal ion binding"/>
    <property type="evidence" value="ECO:0007669"/>
    <property type="project" value="UniProtKB-KW"/>
</dbReference>
<sequence>MARISQSHLNDVKRYLDSQLERIEGLKRLVVEAGYKWEDFPPERKANVFAIDGSRMVKRLSGAIIYAVSSVAVGEDILQWHEIGLVSPYKHVDERIRLHMEMLENRMGALTFELKNADLILMDGTLSGSIARPPAYLESATRHFYEEDKIGTINLVKGFLELLDSEWDKWKRALDKEGVINYSTVMARREEVFELLKPYVVEEELVEKIESDPNYREDFIIFLEYLEYLHSIDKLLQGKVAFVAKTFYTDDIIKQVTEGKKESKHALMPDVPIIDSISKKRGYMRFRYRETRKWSLPEVIKKAAGDKYLQRVMLLFPEEGNPVQSIQPAYVRFIENGVIYLLEAIELDDELLSAILSVSEDEYIIPLEYAHHTVVIKKQEFDTYVDAILNALIGEDRRYLAFLRYGREPLE</sequence>
<keyword evidence="4" id="KW-1185">Reference proteome</keyword>
<evidence type="ECO:0000256" key="1">
    <source>
        <dbReference type="PIRSR" id="PIRSR018871-1"/>
    </source>
</evidence>
<name>A0A9E7MAT1_9EURY</name>